<gene>
    <name evidence="1" type="ORF">DSM25559_4897</name>
</gene>
<dbReference type="EMBL" id="FMUE01000020">
    <property type="protein sequence ID" value="SCX35314.1"/>
    <property type="molecule type" value="Genomic_DNA"/>
</dbReference>
<dbReference type="STRING" id="1907666.DSM25559_4897"/>
<sequence length="60" mass="6617">MEWMPPPDGIAICQSDVRQNVILFVRQRRQLINALRAHLAEHVVIAPQGIASLGLLGAEC</sequence>
<evidence type="ECO:0000313" key="2">
    <source>
        <dbReference type="Proteomes" id="UP000187891"/>
    </source>
</evidence>
<dbReference type="AlphaFoldDB" id="A0A1R3U8P9"/>
<protein>
    <submittedName>
        <fullName evidence="1">Uncharacterized protein</fullName>
    </submittedName>
</protein>
<reference evidence="2" key="1">
    <citation type="submission" date="2016-10" db="EMBL/GenBank/DDBJ databases">
        <authorList>
            <person name="Wibberg D."/>
        </authorList>
    </citation>
    <scope>NUCLEOTIDE SEQUENCE [LARGE SCALE GENOMIC DNA]</scope>
</reference>
<organism evidence="1 2">
    <name type="scientific">Agrobacterium rosae</name>
    <dbReference type="NCBI Taxonomy" id="1972867"/>
    <lineage>
        <taxon>Bacteria</taxon>
        <taxon>Pseudomonadati</taxon>
        <taxon>Pseudomonadota</taxon>
        <taxon>Alphaproteobacteria</taxon>
        <taxon>Hyphomicrobiales</taxon>
        <taxon>Rhizobiaceae</taxon>
        <taxon>Rhizobium/Agrobacterium group</taxon>
        <taxon>Agrobacterium</taxon>
    </lineage>
</organism>
<accession>A0A1R3U8P9</accession>
<proteinExistence type="predicted"/>
<dbReference type="Proteomes" id="UP000187891">
    <property type="component" value="Unassembled WGS sequence"/>
</dbReference>
<name>A0A1R3U8P9_9HYPH</name>
<evidence type="ECO:0000313" key="1">
    <source>
        <dbReference type="EMBL" id="SCX35314.1"/>
    </source>
</evidence>